<feature type="transmembrane region" description="Helical" evidence="1">
    <location>
        <begin position="134"/>
        <end position="151"/>
    </location>
</feature>
<keyword evidence="1" id="KW-0472">Membrane</keyword>
<gene>
    <name evidence="3" type="ORF">EDC03_2907</name>
</gene>
<evidence type="ECO:0000256" key="1">
    <source>
        <dbReference type="SAM" id="Phobius"/>
    </source>
</evidence>
<reference evidence="3 4" key="1">
    <citation type="journal article" date="2015" name="Stand. Genomic Sci.">
        <title>Genomic Encyclopedia of Bacterial and Archaeal Type Strains, Phase III: the genomes of soil and plant-associated and newly described type strains.</title>
        <authorList>
            <person name="Whitman W.B."/>
            <person name="Woyke T."/>
            <person name="Klenk H.P."/>
            <person name="Zhou Y."/>
            <person name="Lilburn T.G."/>
            <person name="Beck B.J."/>
            <person name="De Vos P."/>
            <person name="Vandamme P."/>
            <person name="Eisen J.A."/>
            <person name="Garrity G."/>
            <person name="Hugenholtz P."/>
            <person name="Kyrpides N.C."/>
        </authorList>
    </citation>
    <scope>NUCLEOTIDE SEQUENCE [LARGE SCALE GENOMIC DNA]</scope>
    <source>
        <strain evidence="3 4">CECT 7306</strain>
    </source>
</reference>
<feature type="transmembrane region" description="Helical" evidence="1">
    <location>
        <begin position="158"/>
        <end position="180"/>
    </location>
</feature>
<dbReference type="InParanoid" id="A0A3N1G9R4"/>
<feature type="transmembrane region" description="Helical" evidence="1">
    <location>
        <begin position="75"/>
        <end position="94"/>
    </location>
</feature>
<feature type="transmembrane region" description="Helical" evidence="1">
    <location>
        <begin position="324"/>
        <end position="347"/>
    </location>
</feature>
<protein>
    <recommendedName>
        <fullName evidence="2">DUF418 domain-containing protein</fullName>
    </recommendedName>
</protein>
<feature type="transmembrane region" description="Helical" evidence="1">
    <location>
        <begin position="224"/>
        <end position="245"/>
    </location>
</feature>
<dbReference type="InterPro" id="IPR007349">
    <property type="entry name" value="DUF418"/>
</dbReference>
<feature type="transmembrane region" description="Helical" evidence="1">
    <location>
        <begin position="284"/>
        <end position="303"/>
    </location>
</feature>
<dbReference type="AlphaFoldDB" id="A0A3N1G9R4"/>
<dbReference type="InterPro" id="IPR052529">
    <property type="entry name" value="Bact_Transport_Assoc"/>
</dbReference>
<feature type="transmembrane region" description="Helical" evidence="1">
    <location>
        <begin position="359"/>
        <end position="377"/>
    </location>
</feature>
<proteinExistence type="predicted"/>
<feature type="transmembrane region" description="Helical" evidence="1">
    <location>
        <begin position="110"/>
        <end position="128"/>
    </location>
</feature>
<feature type="transmembrane region" description="Helical" evidence="1">
    <location>
        <begin position="257"/>
        <end position="278"/>
    </location>
</feature>
<dbReference type="OrthoDB" id="9807744at2"/>
<feature type="domain" description="DUF418" evidence="2">
    <location>
        <begin position="242"/>
        <end position="393"/>
    </location>
</feature>
<evidence type="ECO:0000313" key="4">
    <source>
        <dbReference type="Proteomes" id="UP000276232"/>
    </source>
</evidence>
<dbReference type="EMBL" id="RJKN01000008">
    <property type="protein sequence ID" value="ROP26979.1"/>
    <property type="molecule type" value="Genomic_DNA"/>
</dbReference>
<feature type="transmembrane region" description="Helical" evidence="1">
    <location>
        <begin position="31"/>
        <end position="55"/>
    </location>
</feature>
<dbReference type="Pfam" id="PF04235">
    <property type="entry name" value="DUF418"/>
    <property type="match status" value="1"/>
</dbReference>
<evidence type="ECO:0000259" key="2">
    <source>
        <dbReference type="Pfam" id="PF04235"/>
    </source>
</evidence>
<dbReference type="RefSeq" id="WP_123380984.1">
    <property type="nucleotide sequence ID" value="NZ_RJKN01000008.1"/>
</dbReference>
<dbReference type="PANTHER" id="PTHR30590">
    <property type="entry name" value="INNER MEMBRANE PROTEIN"/>
    <property type="match status" value="1"/>
</dbReference>
<name>A0A3N1G9R4_9ACTN</name>
<comment type="caution">
    <text evidence="3">The sequence shown here is derived from an EMBL/GenBank/DDBJ whole genome shotgun (WGS) entry which is preliminary data.</text>
</comment>
<evidence type="ECO:0000313" key="3">
    <source>
        <dbReference type="EMBL" id="ROP26979.1"/>
    </source>
</evidence>
<dbReference type="Proteomes" id="UP000276232">
    <property type="component" value="Unassembled WGS sequence"/>
</dbReference>
<organism evidence="3 4">
    <name type="scientific">Pseudokineococcus lusitanus</name>
    <dbReference type="NCBI Taxonomy" id="763993"/>
    <lineage>
        <taxon>Bacteria</taxon>
        <taxon>Bacillati</taxon>
        <taxon>Actinomycetota</taxon>
        <taxon>Actinomycetes</taxon>
        <taxon>Kineosporiales</taxon>
        <taxon>Kineosporiaceae</taxon>
        <taxon>Pseudokineococcus</taxon>
    </lineage>
</organism>
<dbReference type="PANTHER" id="PTHR30590:SF2">
    <property type="entry name" value="INNER MEMBRANE PROTEIN"/>
    <property type="match status" value="1"/>
</dbReference>
<keyword evidence="1" id="KW-1133">Transmembrane helix</keyword>
<keyword evidence="4" id="KW-1185">Reference proteome</keyword>
<sequence length="399" mass="41790">MTEPGPPAAGTVPRGSARSGRYAALDVARGLAILGTLATNVWIFTASAGLAGYVVGTADGTPPGWRALELVCQQLATGKFLGLLTVLFGVGLELQRRTALRAGRPWPGRYPVRAGLLLLDGTLHFLLLAEFDVLMGYAVVGLVVAYLLATSERAQRTWFTVALAVHALLLAAVGLALALVPPGDVSPEEEADLAAEAAVYADGSFLDLVAHRLDNLVLFRAEPVFITALTVAAFLLGARLLRAGLLEDRGAGLRRRLLVAGAVALVVDLALGLGWPAAGVVLTRYGTAPVVALGLLALVVEVVRRRGAPGWARRRLAEVGRTALSCYVLQNLVASVLCYGWGLGLAARVGEPGRVPLTVGVYGVVVAVVLLAAHLWVRRWGRGPLEAVTQRAARALGAR</sequence>
<keyword evidence="1" id="KW-0812">Transmembrane</keyword>
<accession>A0A3N1G9R4</accession>